<feature type="compositionally biased region" description="Low complexity" evidence="1">
    <location>
        <begin position="125"/>
        <end position="153"/>
    </location>
</feature>
<dbReference type="AlphaFoldDB" id="A0A433CWU9"/>
<dbReference type="InterPro" id="IPR008972">
    <property type="entry name" value="Cupredoxin"/>
</dbReference>
<reference evidence="3 4" key="1">
    <citation type="journal article" date="2018" name="New Phytol.">
        <title>Phylogenomics of Endogonaceae and evolution of mycorrhizas within Mucoromycota.</title>
        <authorList>
            <person name="Chang Y."/>
            <person name="Desiro A."/>
            <person name="Na H."/>
            <person name="Sandor L."/>
            <person name="Lipzen A."/>
            <person name="Clum A."/>
            <person name="Barry K."/>
            <person name="Grigoriev I.V."/>
            <person name="Martin F.M."/>
            <person name="Stajich J.E."/>
            <person name="Smith M.E."/>
            <person name="Bonito G."/>
            <person name="Spatafora J.W."/>
        </authorList>
    </citation>
    <scope>NUCLEOTIDE SEQUENCE [LARGE SCALE GENOMIC DNA]</scope>
    <source>
        <strain evidence="3 4">GMNB39</strain>
    </source>
</reference>
<evidence type="ECO:0000256" key="1">
    <source>
        <dbReference type="SAM" id="MobiDB-lite"/>
    </source>
</evidence>
<evidence type="ECO:0008006" key="5">
    <source>
        <dbReference type="Google" id="ProtNLM"/>
    </source>
</evidence>
<comment type="caution">
    <text evidence="3">The sequence shown here is derived from an EMBL/GenBank/DDBJ whole genome shotgun (WGS) entry which is preliminary data.</text>
</comment>
<dbReference type="SUPFAM" id="SSF49503">
    <property type="entry name" value="Cupredoxins"/>
    <property type="match status" value="1"/>
</dbReference>
<name>A0A433CWU9_9FUNG</name>
<organism evidence="3 4">
    <name type="scientific">Jimgerdemannia flammicorona</name>
    <dbReference type="NCBI Taxonomy" id="994334"/>
    <lineage>
        <taxon>Eukaryota</taxon>
        <taxon>Fungi</taxon>
        <taxon>Fungi incertae sedis</taxon>
        <taxon>Mucoromycota</taxon>
        <taxon>Mucoromycotina</taxon>
        <taxon>Endogonomycetes</taxon>
        <taxon>Endogonales</taxon>
        <taxon>Endogonaceae</taxon>
        <taxon>Jimgerdemannia</taxon>
    </lineage>
</organism>
<feature type="signal peptide" evidence="2">
    <location>
        <begin position="1"/>
        <end position="19"/>
    </location>
</feature>
<dbReference type="Proteomes" id="UP000268093">
    <property type="component" value="Unassembled WGS sequence"/>
</dbReference>
<sequence>MQRSFAFLLVLAFVTFASAAHIAISVGKNGLTYTPAQAKVRVGDKVTWTFADTVAHTVTQSTAKGGCKRLAGGFASTTRSNGTFSWVVKGAGPVRIIADHHSCWCPCYCASFLFSSFLRRPVSSGTTTVPSAATAPPGWLAPLPSPNSTSSSSRRARSPLDPN</sequence>
<gene>
    <name evidence="3" type="ORF">BC936DRAFT_137704</name>
</gene>
<evidence type="ECO:0000256" key="2">
    <source>
        <dbReference type="SAM" id="SignalP"/>
    </source>
</evidence>
<feature type="region of interest" description="Disordered" evidence="1">
    <location>
        <begin position="125"/>
        <end position="163"/>
    </location>
</feature>
<dbReference type="EMBL" id="RBNI01011858">
    <property type="protein sequence ID" value="RUP43052.1"/>
    <property type="molecule type" value="Genomic_DNA"/>
</dbReference>
<proteinExistence type="predicted"/>
<dbReference type="Gene3D" id="2.60.40.420">
    <property type="entry name" value="Cupredoxins - blue copper proteins"/>
    <property type="match status" value="1"/>
</dbReference>
<evidence type="ECO:0000313" key="4">
    <source>
        <dbReference type="Proteomes" id="UP000268093"/>
    </source>
</evidence>
<protein>
    <recommendedName>
        <fullName evidence="5">Cupredoxin</fullName>
    </recommendedName>
</protein>
<evidence type="ECO:0000313" key="3">
    <source>
        <dbReference type="EMBL" id="RUP43052.1"/>
    </source>
</evidence>
<keyword evidence="4" id="KW-1185">Reference proteome</keyword>
<accession>A0A433CWU9</accession>
<dbReference type="OrthoDB" id="5415867at2759"/>
<feature type="chain" id="PRO_5018986135" description="Cupredoxin" evidence="2">
    <location>
        <begin position="20"/>
        <end position="163"/>
    </location>
</feature>
<keyword evidence="2" id="KW-0732">Signal</keyword>